<dbReference type="GO" id="GO:0016787">
    <property type="term" value="F:hydrolase activity"/>
    <property type="evidence" value="ECO:0007669"/>
    <property type="project" value="UniProtKB-KW"/>
</dbReference>
<sequence>MYTHTTLPLPSGTIVHNWKPSGPSPPRAILILQHGFGEYAERYATSHSKFIPRLTEWGIEVWALDLQGHGLSPGVRGVVDIHAAVRDHVWLVGFVAAGAGASVETTAVPGSTPDRPGSKISIPPIILFGHSLGGLVTAGSATAILTASQKLNNSNATPFPTPRINGVLLTSPVLPFPNPNTGQILISTLASLLLRLIAFFFPNREVPTLPGSTSPPSDTLRGENEAVQMAADDEMLFRGGISWTAAASAVGVVIGVWRGIREGLWGRQEEDEAGNDNRVHVKVDVDVNVLILHGRWDPWSDRRGSLSFVEGIQRSRTQIARPKRAKTGKTDGESEDERSRARLVILDTPYHELLNAGGSTGEEVFRVILEWIDARIADGYASPNSGVDCEPRGCGAINAPSVYAPRHG</sequence>
<name>A0ABR4GN49_9EURO</name>
<accession>A0ABR4GN49</accession>
<reference evidence="3 4" key="1">
    <citation type="submission" date="2024-07" db="EMBL/GenBank/DDBJ databases">
        <title>Section-level genome sequencing and comparative genomics of Aspergillus sections Usti and Cavernicolus.</title>
        <authorList>
            <consortium name="Lawrence Berkeley National Laboratory"/>
            <person name="Nybo J.L."/>
            <person name="Vesth T.C."/>
            <person name="Theobald S."/>
            <person name="Frisvad J.C."/>
            <person name="Larsen T.O."/>
            <person name="Kjaerboelling I."/>
            <person name="Rothschild-Mancinelli K."/>
            <person name="Lyhne E.K."/>
            <person name="Kogle M.E."/>
            <person name="Barry K."/>
            <person name="Clum A."/>
            <person name="Na H."/>
            <person name="Ledsgaard L."/>
            <person name="Lin J."/>
            <person name="Lipzen A."/>
            <person name="Kuo A."/>
            <person name="Riley R."/>
            <person name="Mondo S."/>
            <person name="Labutti K."/>
            <person name="Haridas S."/>
            <person name="Pangalinan J."/>
            <person name="Salamov A.A."/>
            <person name="Simmons B.A."/>
            <person name="Magnuson J.K."/>
            <person name="Chen J."/>
            <person name="Drula E."/>
            <person name="Henrissat B."/>
            <person name="Wiebenga A."/>
            <person name="Lubbers R.J."/>
            <person name="Gomes A.C."/>
            <person name="Makela M.R."/>
            <person name="Stajich J."/>
            <person name="Grigoriev I.V."/>
            <person name="Mortensen U.H."/>
            <person name="De Vries R.P."/>
            <person name="Baker S.E."/>
            <person name="Andersen M.R."/>
        </authorList>
    </citation>
    <scope>NUCLEOTIDE SEQUENCE [LARGE SCALE GENOMIC DNA]</scope>
    <source>
        <strain evidence="3 4">CBS 209.92</strain>
    </source>
</reference>
<evidence type="ECO:0000259" key="2">
    <source>
        <dbReference type="Pfam" id="PF12146"/>
    </source>
</evidence>
<protein>
    <submittedName>
        <fullName evidence="3">Alpha/Beta hydrolase protein</fullName>
    </submittedName>
</protein>
<keyword evidence="3" id="KW-0378">Hydrolase</keyword>
<keyword evidence="4" id="KW-1185">Reference proteome</keyword>
<dbReference type="InterPro" id="IPR022742">
    <property type="entry name" value="Hydrolase_4"/>
</dbReference>
<gene>
    <name evidence="3" type="ORF">BJX66DRAFT_149588</name>
</gene>
<dbReference type="InterPro" id="IPR051044">
    <property type="entry name" value="MAG_DAG_Lipase"/>
</dbReference>
<evidence type="ECO:0000256" key="1">
    <source>
        <dbReference type="SAM" id="MobiDB-lite"/>
    </source>
</evidence>
<feature type="domain" description="Serine aminopeptidase S33" evidence="2">
    <location>
        <begin position="25"/>
        <end position="319"/>
    </location>
</feature>
<organism evidence="3 4">
    <name type="scientific">Aspergillus keveii</name>
    <dbReference type="NCBI Taxonomy" id="714993"/>
    <lineage>
        <taxon>Eukaryota</taxon>
        <taxon>Fungi</taxon>
        <taxon>Dikarya</taxon>
        <taxon>Ascomycota</taxon>
        <taxon>Pezizomycotina</taxon>
        <taxon>Eurotiomycetes</taxon>
        <taxon>Eurotiomycetidae</taxon>
        <taxon>Eurotiales</taxon>
        <taxon>Aspergillaceae</taxon>
        <taxon>Aspergillus</taxon>
        <taxon>Aspergillus subgen. Nidulantes</taxon>
    </lineage>
</organism>
<evidence type="ECO:0000313" key="3">
    <source>
        <dbReference type="EMBL" id="KAL2800478.1"/>
    </source>
</evidence>
<dbReference type="Pfam" id="PF12146">
    <property type="entry name" value="Hydrolase_4"/>
    <property type="match status" value="1"/>
</dbReference>
<feature type="compositionally biased region" description="Basic and acidic residues" evidence="1">
    <location>
        <begin position="328"/>
        <end position="338"/>
    </location>
</feature>
<dbReference type="PANTHER" id="PTHR11614">
    <property type="entry name" value="PHOSPHOLIPASE-RELATED"/>
    <property type="match status" value="1"/>
</dbReference>
<dbReference type="InterPro" id="IPR029058">
    <property type="entry name" value="AB_hydrolase_fold"/>
</dbReference>
<evidence type="ECO:0000313" key="4">
    <source>
        <dbReference type="Proteomes" id="UP001610563"/>
    </source>
</evidence>
<dbReference type="EMBL" id="JBFTWV010000003">
    <property type="protein sequence ID" value="KAL2800478.1"/>
    <property type="molecule type" value="Genomic_DNA"/>
</dbReference>
<dbReference type="SUPFAM" id="SSF53474">
    <property type="entry name" value="alpha/beta-Hydrolases"/>
    <property type="match status" value="1"/>
</dbReference>
<comment type="caution">
    <text evidence="3">The sequence shown here is derived from an EMBL/GenBank/DDBJ whole genome shotgun (WGS) entry which is preliminary data.</text>
</comment>
<dbReference type="Proteomes" id="UP001610563">
    <property type="component" value="Unassembled WGS sequence"/>
</dbReference>
<feature type="region of interest" description="Disordered" evidence="1">
    <location>
        <begin position="319"/>
        <end position="338"/>
    </location>
</feature>
<dbReference type="Gene3D" id="3.40.50.1820">
    <property type="entry name" value="alpha/beta hydrolase"/>
    <property type="match status" value="1"/>
</dbReference>
<proteinExistence type="predicted"/>